<dbReference type="GeneID" id="19236252"/>
<evidence type="ECO:0000256" key="1">
    <source>
        <dbReference type="SAM" id="MobiDB-lite"/>
    </source>
</evidence>
<dbReference type="HOGENOM" id="CLU_2250139_0_0_1"/>
<feature type="region of interest" description="Disordered" evidence="1">
    <location>
        <begin position="66"/>
        <end position="104"/>
    </location>
</feature>
<accession>U1GTT0</accession>
<evidence type="ECO:0000313" key="3">
    <source>
        <dbReference type="Proteomes" id="UP000019373"/>
    </source>
</evidence>
<evidence type="ECO:0000313" key="2">
    <source>
        <dbReference type="EMBL" id="ERF75828.1"/>
    </source>
</evidence>
<sequence length="104" mass="11439">MEQTTKMLATSQEGPIQSSTESMSQTQTAPPPRSPHAKLQPGYHTIWHAYQQKVLVLILTRSNPPIVGKGLSDSRLQSEHGKEKRKIYPQTACASKTPSIQGSN</sequence>
<dbReference type="AlphaFoldDB" id="U1GTT0"/>
<feature type="compositionally biased region" description="Polar residues" evidence="1">
    <location>
        <begin position="1"/>
        <end position="16"/>
    </location>
</feature>
<dbReference type="Proteomes" id="UP000019373">
    <property type="component" value="Unassembled WGS sequence"/>
</dbReference>
<name>U1GTT0_ENDPU</name>
<feature type="compositionally biased region" description="Polar residues" evidence="1">
    <location>
        <begin position="92"/>
        <end position="104"/>
    </location>
</feature>
<feature type="compositionally biased region" description="Low complexity" evidence="1">
    <location>
        <begin position="17"/>
        <end position="28"/>
    </location>
</feature>
<keyword evidence="3" id="KW-1185">Reference proteome</keyword>
<dbReference type="RefSeq" id="XP_007786677.1">
    <property type="nucleotide sequence ID" value="XM_007788487.1"/>
</dbReference>
<protein>
    <submittedName>
        <fullName evidence="2">Uncharacterized protein</fullName>
    </submittedName>
</protein>
<gene>
    <name evidence="2" type="ORF">EPUS_01194</name>
</gene>
<reference evidence="3" key="1">
    <citation type="journal article" date="2014" name="BMC Genomics">
        <title>Genome characteristics reveal the impact of lichenization on lichen-forming fungus Endocarpon pusillum Hedwig (Verrucariales, Ascomycota).</title>
        <authorList>
            <person name="Wang Y.-Y."/>
            <person name="Liu B."/>
            <person name="Zhang X.-Y."/>
            <person name="Zhou Q.-M."/>
            <person name="Zhang T."/>
            <person name="Li H."/>
            <person name="Yu Y.-F."/>
            <person name="Zhang X.-L."/>
            <person name="Hao X.-Y."/>
            <person name="Wang M."/>
            <person name="Wang L."/>
            <person name="Wei J.-C."/>
        </authorList>
    </citation>
    <scope>NUCLEOTIDE SEQUENCE [LARGE SCALE GENOMIC DNA]</scope>
    <source>
        <strain evidence="3">Z07020 / HMAS-L-300199</strain>
    </source>
</reference>
<proteinExistence type="predicted"/>
<feature type="region of interest" description="Disordered" evidence="1">
    <location>
        <begin position="1"/>
        <end position="40"/>
    </location>
</feature>
<organism evidence="2 3">
    <name type="scientific">Endocarpon pusillum (strain Z07020 / HMAS-L-300199)</name>
    <name type="common">Lichen-forming fungus</name>
    <dbReference type="NCBI Taxonomy" id="1263415"/>
    <lineage>
        <taxon>Eukaryota</taxon>
        <taxon>Fungi</taxon>
        <taxon>Dikarya</taxon>
        <taxon>Ascomycota</taxon>
        <taxon>Pezizomycotina</taxon>
        <taxon>Eurotiomycetes</taxon>
        <taxon>Chaetothyriomycetidae</taxon>
        <taxon>Verrucariales</taxon>
        <taxon>Verrucariaceae</taxon>
        <taxon>Endocarpon</taxon>
    </lineage>
</organism>
<dbReference type="EMBL" id="KE720795">
    <property type="protein sequence ID" value="ERF75828.1"/>
    <property type="molecule type" value="Genomic_DNA"/>
</dbReference>